<dbReference type="GO" id="GO:0003677">
    <property type="term" value="F:DNA binding"/>
    <property type="evidence" value="ECO:0007669"/>
    <property type="project" value="UniProtKB-KW"/>
</dbReference>
<dbReference type="Proteomes" id="UP000199421">
    <property type="component" value="Unassembled WGS sequence"/>
</dbReference>
<dbReference type="PIRSF" id="PIRSF035009">
    <property type="entry name" value="UCP035009_HSDR_N"/>
    <property type="match status" value="1"/>
</dbReference>
<dbReference type="InterPro" id="IPR017035">
    <property type="entry name" value="UCP035009_HsdR_All3000-type"/>
</dbReference>
<name>A0A1H7GU70_OLID1</name>
<reference evidence="3" key="1">
    <citation type="submission" date="2016-10" db="EMBL/GenBank/DDBJ databases">
        <authorList>
            <person name="Varghese N."/>
            <person name="Submissions S."/>
        </authorList>
    </citation>
    <scope>NUCLEOTIDE SEQUENCE [LARGE SCALE GENOMIC DNA]</scope>
    <source>
        <strain evidence="3">DSM 18733</strain>
    </source>
</reference>
<dbReference type="InterPro" id="IPR007409">
    <property type="entry name" value="Restrct_endonuc_type1_HsdR_N"/>
</dbReference>
<dbReference type="AlphaFoldDB" id="A0A1H7GU70"/>
<dbReference type="STRING" id="407022.SAMN05661044_00136"/>
<evidence type="ECO:0000259" key="1">
    <source>
        <dbReference type="Pfam" id="PF04313"/>
    </source>
</evidence>
<proteinExistence type="predicted"/>
<dbReference type="EMBL" id="FOAF01000001">
    <property type="protein sequence ID" value="SEK39415.1"/>
    <property type="molecule type" value="Genomic_DNA"/>
</dbReference>
<accession>A0A1H7GU70</accession>
<sequence>MLKQVQSRAFVSFGGQKKNKKIMDFKDEIQQFAKRVDRLLPQIKTEEATKTSLIMPFLRILGYDVFDPFEVQPEFIADIGIKKGEKVDYAILKDEKPIILIECKHYADGLDPHNSQLFRYFHTTEAKFSLLTNGLEYRFYTDLVSPNKMDEKPFFEFKITEMRDNEIAELRKFHKSVFDLESISNTASDLKYFNEIKILINAEMYNPKEEFVRYFAKQVHQCIVTAKVLDQFTALTKRVFSQIVNDQISERLKSALKKETESAAETTPAPVEAESLVITSQDEIDAYLIIKSILRKDVEVGRIYMRDTQSYCGVLLDDNNRKPICRFYFTANRLRIGLFDRDKKEIKHDIVRLDDIYNFSEDIALSIGYYEKAA</sequence>
<keyword evidence="3" id="KW-1185">Reference proteome</keyword>
<feature type="domain" description="Restriction endonuclease type I HsdR N-terminal" evidence="1">
    <location>
        <begin position="44"/>
        <end position="146"/>
    </location>
</feature>
<evidence type="ECO:0000313" key="2">
    <source>
        <dbReference type="EMBL" id="SEK39415.1"/>
    </source>
</evidence>
<dbReference type="Pfam" id="PF04313">
    <property type="entry name" value="HSDR_N"/>
    <property type="match status" value="1"/>
</dbReference>
<dbReference type="GO" id="GO:0009035">
    <property type="term" value="F:type I site-specific deoxyribonuclease activity"/>
    <property type="evidence" value="ECO:0007669"/>
    <property type="project" value="UniProtKB-EC"/>
</dbReference>
<evidence type="ECO:0000313" key="3">
    <source>
        <dbReference type="Proteomes" id="UP000199421"/>
    </source>
</evidence>
<dbReference type="GO" id="GO:0009307">
    <property type="term" value="P:DNA restriction-modification system"/>
    <property type="evidence" value="ECO:0007669"/>
    <property type="project" value="UniProtKB-KW"/>
</dbReference>
<dbReference type="GO" id="GO:0005524">
    <property type="term" value="F:ATP binding"/>
    <property type="evidence" value="ECO:0007669"/>
    <property type="project" value="UniProtKB-KW"/>
</dbReference>
<organism evidence="2 3">
    <name type="scientific">Olivibacter domesticus</name>
    <name type="common">Pseudosphingobacterium domesticum</name>
    <dbReference type="NCBI Taxonomy" id="407022"/>
    <lineage>
        <taxon>Bacteria</taxon>
        <taxon>Pseudomonadati</taxon>
        <taxon>Bacteroidota</taxon>
        <taxon>Sphingobacteriia</taxon>
        <taxon>Sphingobacteriales</taxon>
        <taxon>Sphingobacteriaceae</taxon>
        <taxon>Olivibacter</taxon>
    </lineage>
</organism>
<gene>
    <name evidence="2" type="ORF">SAMN05661044_00136</name>
</gene>
<protein>
    <recommendedName>
        <fullName evidence="1">Restriction endonuclease type I HsdR N-terminal domain-containing protein</fullName>
    </recommendedName>
</protein>